<evidence type="ECO:0000259" key="8">
    <source>
        <dbReference type="PROSITE" id="PS50862"/>
    </source>
</evidence>
<dbReference type="InterPro" id="IPR045864">
    <property type="entry name" value="aa-tRNA-synth_II/BPL/LPL"/>
</dbReference>
<feature type="binding site" evidence="7">
    <location>
        <begin position="77"/>
        <end position="79"/>
    </location>
    <ligand>
        <name>L-histidine</name>
        <dbReference type="ChEBI" id="CHEBI:57595"/>
    </ligand>
</feature>
<dbReference type="InterPro" id="IPR015807">
    <property type="entry name" value="His-tRNA-ligase"/>
</dbReference>
<evidence type="ECO:0000256" key="3">
    <source>
        <dbReference type="ARBA" id="ARBA00022490"/>
    </source>
</evidence>
<evidence type="ECO:0000256" key="1">
    <source>
        <dbReference type="ARBA" id="ARBA00004496"/>
    </source>
</evidence>
<dbReference type="PROSITE" id="PS50862">
    <property type="entry name" value="AA_TRNA_LIGASE_II"/>
    <property type="match status" value="1"/>
</dbReference>
<gene>
    <name evidence="6" type="primary">hisS</name>
    <name evidence="9" type="ORF">EF807_01755</name>
</gene>
<dbReference type="InterPro" id="IPR004517">
    <property type="entry name" value="HisZ"/>
</dbReference>
<sequence>MIERPRGTRDFLPEEMRRRRFVERKMRESVERWGYEEIKTPTFEHLDLFTLKSGEDIVDEIYSFEDKGGRKLALRPELTAPVIRFYVNELQNEPKPLRFYYFDDCFRYERPQKGRFREFWQFGIELIGGRRDLANFEMITLSVDILRNIGLGKFDLHVGDVSLLKKAVSSQRDDLDEEKERKIFRLMDKKDEEGLKTYLAEIGIDAENLSFLMNVSGNQRFVSTSDPIEEAKRIFGDIDEIKQLSTLLGLLNAYEIYPKIDLSIARGLDYYTGIVFEIYAEEGLGAQRQICGGGEYDLIELFGGREERSRGFAFGFDRIMEVLKIEKEEENRIMVISTDDCRREGIKVARKLRKKFKVELDVMGRSLKSQLSYANSKGVKKVVIVGKREVEGNFYTLKDMDSGEQISCGEEELLEICQR</sequence>
<feature type="domain" description="Aminoacyl-transfer RNA synthetases class-II family profile" evidence="8">
    <location>
        <begin position="6"/>
        <end position="323"/>
    </location>
</feature>
<dbReference type="NCBIfam" id="TIGR00442">
    <property type="entry name" value="hisS"/>
    <property type="match status" value="1"/>
</dbReference>
<evidence type="ECO:0000256" key="6">
    <source>
        <dbReference type="HAMAP-Rule" id="MF_00127"/>
    </source>
</evidence>
<feature type="binding site" evidence="7">
    <location>
        <position position="107"/>
    </location>
    <ligand>
        <name>L-histidine</name>
        <dbReference type="ChEBI" id="CHEBI:57595"/>
    </ligand>
</feature>
<evidence type="ECO:0000256" key="2">
    <source>
        <dbReference type="ARBA" id="ARBA00008226"/>
    </source>
</evidence>
<dbReference type="InterPro" id="IPR004516">
    <property type="entry name" value="HisRS/HisZ"/>
</dbReference>
<evidence type="ECO:0000256" key="7">
    <source>
        <dbReference type="PIRSR" id="PIRSR001549-1"/>
    </source>
</evidence>
<dbReference type="GO" id="GO:0004821">
    <property type="term" value="F:histidine-tRNA ligase activity"/>
    <property type="evidence" value="ECO:0007669"/>
    <property type="project" value="UniProtKB-UniRule"/>
</dbReference>
<reference evidence="9 10" key="1">
    <citation type="journal article" date="2019" name="Nat. Microbiol.">
        <title>Wide diversity of methane and short-chain alkane metabolisms in uncultured archaea.</title>
        <authorList>
            <person name="Borrel G."/>
            <person name="Adam P.S."/>
            <person name="McKay L.J."/>
            <person name="Chen L.X."/>
            <person name="Sierra-Garcia I.N."/>
            <person name="Sieber C.M."/>
            <person name="Letourneur Q."/>
            <person name="Ghozlane A."/>
            <person name="Andersen G.L."/>
            <person name="Li W.J."/>
            <person name="Hallam S.J."/>
            <person name="Muyzer G."/>
            <person name="de Oliveira V.M."/>
            <person name="Inskeep W.P."/>
            <person name="Banfield J.F."/>
            <person name="Gribaldo S."/>
        </authorList>
    </citation>
    <scope>NUCLEOTIDE SEQUENCE [LARGE SCALE GENOMIC DNA]</scope>
    <source>
        <strain evidence="9">NM1b</strain>
    </source>
</reference>
<protein>
    <recommendedName>
        <fullName evidence="6">Histidine--tRNA ligase</fullName>
        <ecNumber evidence="6">6.1.1.21</ecNumber>
    </recommendedName>
    <alternativeName>
        <fullName evidence="6">Histidyl-tRNA synthetase</fullName>
        <shortName evidence="6">HisRS</shortName>
    </alternativeName>
</protein>
<dbReference type="SUPFAM" id="SSF55681">
    <property type="entry name" value="Class II aaRS and biotin synthetases"/>
    <property type="match status" value="1"/>
</dbReference>
<evidence type="ECO:0000256" key="4">
    <source>
        <dbReference type="ARBA" id="ARBA00022741"/>
    </source>
</evidence>
<feature type="binding site" evidence="7">
    <location>
        <begin position="270"/>
        <end position="271"/>
    </location>
    <ligand>
        <name>L-histidine</name>
        <dbReference type="ChEBI" id="CHEBI:57595"/>
    </ligand>
</feature>
<keyword evidence="6 9" id="KW-0436">Ligase</keyword>
<dbReference type="PANTHER" id="PTHR43707:SF1">
    <property type="entry name" value="HISTIDINE--TRNA LIGASE, MITOCHONDRIAL-RELATED"/>
    <property type="match status" value="1"/>
</dbReference>
<dbReference type="Gene3D" id="3.40.50.800">
    <property type="entry name" value="Anticodon-binding domain"/>
    <property type="match status" value="1"/>
</dbReference>
<dbReference type="Gene3D" id="3.30.930.10">
    <property type="entry name" value="Bira Bifunctional Protein, Domain 2"/>
    <property type="match status" value="1"/>
</dbReference>
<dbReference type="InterPro" id="IPR004154">
    <property type="entry name" value="Anticodon-bd"/>
</dbReference>
<comment type="caution">
    <text evidence="9">The sequence shown here is derived from an EMBL/GenBank/DDBJ whole genome shotgun (WGS) entry which is preliminary data.</text>
</comment>
<keyword evidence="6" id="KW-0067">ATP-binding</keyword>
<comment type="catalytic activity">
    <reaction evidence="5 6">
        <text>tRNA(His) + L-histidine + ATP = L-histidyl-tRNA(His) + AMP + diphosphate + H(+)</text>
        <dbReference type="Rhea" id="RHEA:17313"/>
        <dbReference type="Rhea" id="RHEA-COMP:9665"/>
        <dbReference type="Rhea" id="RHEA-COMP:9689"/>
        <dbReference type="ChEBI" id="CHEBI:15378"/>
        <dbReference type="ChEBI" id="CHEBI:30616"/>
        <dbReference type="ChEBI" id="CHEBI:33019"/>
        <dbReference type="ChEBI" id="CHEBI:57595"/>
        <dbReference type="ChEBI" id="CHEBI:78442"/>
        <dbReference type="ChEBI" id="CHEBI:78527"/>
        <dbReference type="ChEBI" id="CHEBI:456215"/>
        <dbReference type="EC" id="6.1.1.21"/>
    </reaction>
</comment>
<dbReference type="HAMAP" id="MF_00127">
    <property type="entry name" value="His_tRNA_synth"/>
    <property type="match status" value="1"/>
</dbReference>
<feature type="binding site" evidence="7">
    <location>
        <position position="121"/>
    </location>
    <ligand>
        <name>L-histidine</name>
        <dbReference type="ChEBI" id="CHEBI:57595"/>
    </ligand>
</feature>
<comment type="similarity">
    <text evidence="2 6">Belongs to the class-II aminoacyl-tRNA synthetase family.</text>
</comment>
<dbReference type="InterPro" id="IPR006195">
    <property type="entry name" value="aa-tRNA-synth_II"/>
</dbReference>
<dbReference type="HAMAP" id="MF_00125">
    <property type="entry name" value="HisZ"/>
    <property type="match status" value="1"/>
</dbReference>
<keyword evidence="6" id="KW-0030">Aminoacyl-tRNA synthetase</keyword>
<dbReference type="SUPFAM" id="SSF52954">
    <property type="entry name" value="Class II aaRS ABD-related"/>
    <property type="match status" value="1"/>
</dbReference>
<keyword evidence="6" id="KW-0648">Protein biosynthesis</keyword>
<dbReference type="GO" id="GO:0005524">
    <property type="term" value="F:ATP binding"/>
    <property type="evidence" value="ECO:0007669"/>
    <property type="project" value="UniProtKB-UniRule"/>
</dbReference>
<organism evidence="9 10">
    <name type="scientific">Candidatus Methanolliviera hydrocarbonicum</name>
    <dbReference type="NCBI Taxonomy" id="2491085"/>
    <lineage>
        <taxon>Archaea</taxon>
        <taxon>Methanobacteriati</taxon>
        <taxon>Methanobacteriota</taxon>
        <taxon>Candidatus Methanoliparia</taxon>
        <taxon>Candidatus Methanoliparales</taxon>
        <taxon>Candidatus Methanollivieraceae</taxon>
        <taxon>Candidatus Methanolliviera</taxon>
    </lineage>
</organism>
<dbReference type="GO" id="GO:0006427">
    <property type="term" value="P:histidyl-tRNA aminoacylation"/>
    <property type="evidence" value="ECO:0007669"/>
    <property type="project" value="UniProtKB-UniRule"/>
</dbReference>
<proteinExistence type="inferred from homology"/>
<dbReference type="EC" id="6.1.1.21" evidence="6"/>
<dbReference type="AlphaFoldDB" id="A0A520KY48"/>
<dbReference type="PIRSF" id="PIRSF001549">
    <property type="entry name" value="His-tRNA_synth"/>
    <property type="match status" value="1"/>
</dbReference>
<keyword evidence="3 6" id="KW-0963">Cytoplasm</keyword>
<dbReference type="GO" id="GO:0005737">
    <property type="term" value="C:cytoplasm"/>
    <property type="evidence" value="ECO:0007669"/>
    <property type="project" value="UniProtKB-SubCell"/>
</dbReference>
<name>A0A520KY48_9EURY</name>
<dbReference type="Pfam" id="PF03129">
    <property type="entry name" value="HGTP_anticodon"/>
    <property type="match status" value="1"/>
</dbReference>
<evidence type="ECO:0000313" key="10">
    <source>
        <dbReference type="Proteomes" id="UP000320766"/>
    </source>
</evidence>
<dbReference type="InterPro" id="IPR036621">
    <property type="entry name" value="Anticodon-bd_dom_sf"/>
</dbReference>
<dbReference type="EMBL" id="RXIL01000032">
    <property type="protein sequence ID" value="RZN71998.1"/>
    <property type="molecule type" value="Genomic_DNA"/>
</dbReference>
<dbReference type="GO" id="GO:0000105">
    <property type="term" value="P:L-histidine biosynthetic process"/>
    <property type="evidence" value="ECO:0007669"/>
    <property type="project" value="InterPro"/>
</dbReference>
<keyword evidence="4 6" id="KW-0547">Nucleotide-binding</keyword>
<accession>A0A520KY48</accession>
<evidence type="ECO:0000313" key="9">
    <source>
        <dbReference type="EMBL" id="RZN71998.1"/>
    </source>
</evidence>
<dbReference type="InterPro" id="IPR041715">
    <property type="entry name" value="HisRS-like_core"/>
</dbReference>
<feature type="binding site" evidence="7">
    <location>
        <position position="266"/>
    </location>
    <ligand>
        <name>L-histidine</name>
        <dbReference type="ChEBI" id="CHEBI:57595"/>
    </ligand>
</feature>
<feature type="binding site" evidence="7">
    <location>
        <position position="125"/>
    </location>
    <ligand>
        <name>L-histidine</name>
        <dbReference type="ChEBI" id="CHEBI:57595"/>
    </ligand>
</feature>
<dbReference type="CDD" id="cd00773">
    <property type="entry name" value="HisRS-like_core"/>
    <property type="match status" value="1"/>
</dbReference>
<comment type="subcellular location">
    <subcellularLocation>
        <location evidence="1 6">Cytoplasm</location>
    </subcellularLocation>
</comment>
<dbReference type="PANTHER" id="PTHR43707">
    <property type="entry name" value="HISTIDYL-TRNA SYNTHETASE"/>
    <property type="match status" value="1"/>
</dbReference>
<evidence type="ECO:0000256" key="5">
    <source>
        <dbReference type="ARBA" id="ARBA00047639"/>
    </source>
</evidence>
<dbReference type="Proteomes" id="UP000320766">
    <property type="component" value="Unassembled WGS sequence"/>
</dbReference>
<dbReference type="Pfam" id="PF13393">
    <property type="entry name" value="tRNA-synt_His"/>
    <property type="match status" value="1"/>
</dbReference>